<accession>A0A7V6A2A6</accession>
<evidence type="ECO:0000256" key="1">
    <source>
        <dbReference type="ARBA" id="ARBA00022741"/>
    </source>
</evidence>
<dbReference type="InterPro" id="IPR001789">
    <property type="entry name" value="Sig_transdc_resp-reg_receiver"/>
</dbReference>
<dbReference type="GO" id="GO:0000160">
    <property type="term" value="P:phosphorelay signal transduction system"/>
    <property type="evidence" value="ECO:0007669"/>
    <property type="project" value="InterPro"/>
</dbReference>
<keyword evidence="5" id="KW-0597">Phosphoprotein</keyword>
<keyword evidence="1" id="KW-0547">Nucleotide-binding</keyword>
<feature type="domain" description="Sigma-54 factor interaction" evidence="6">
    <location>
        <begin position="141"/>
        <end position="370"/>
    </location>
</feature>
<keyword evidence="2" id="KW-0067">ATP-binding</keyword>
<dbReference type="InterPro" id="IPR002078">
    <property type="entry name" value="Sigma_54_int"/>
</dbReference>
<dbReference type="Gene3D" id="1.10.10.60">
    <property type="entry name" value="Homeodomain-like"/>
    <property type="match status" value="1"/>
</dbReference>
<dbReference type="PRINTS" id="PR01590">
    <property type="entry name" value="HTHFIS"/>
</dbReference>
<feature type="domain" description="Response regulatory" evidence="7">
    <location>
        <begin position="2"/>
        <end position="116"/>
    </location>
</feature>
<dbReference type="InterPro" id="IPR025662">
    <property type="entry name" value="Sigma_54_int_dom_ATP-bd_1"/>
</dbReference>
<dbReference type="AlphaFoldDB" id="A0A7V6A2A6"/>
<organism evidence="8">
    <name type="scientific">Desulfobacca acetoxidans</name>
    <dbReference type="NCBI Taxonomy" id="60893"/>
    <lineage>
        <taxon>Bacteria</taxon>
        <taxon>Pseudomonadati</taxon>
        <taxon>Thermodesulfobacteriota</taxon>
        <taxon>Desulfobaccia</taxon>
        <taxon>Desulfobaccales</taxon>
        <taxon>Desulfobaccaceae</taxon>
        <taxon>Desulfobacca</taxon>
    </lineage>
</organism>
<keyword evidence="4" id="KW-0804">Transcription</keyword>
<dbReference type="Gene3D" id="3.40.50.2300">
    <property type="match status" value="1"/>
</dbReference>
<reference evidence="8" key="1">
    <citation type="journal article" date="2020" name="mSystems">
        <title>Genome- and Community-Level Interaction Insights into Carbon Utilization and Element Cycling Functions of Hydrothermarchaeota in Hydrothermal Sediment.</title>
        <authorList>
            <person name="Zhou Z."/>
            <person name="Liu Y."/>
            <person name="Xu W."/>
            <person name="Pan J."/>
            <person name="Luo Z.H."/>
            <person name="Li M."/>
        </authorList>
    </citation>
    <scope>NUCLEOTIDE SEQUENCE [LARGE SCALE GENOMIC DNA]</scope>
    <source>
        <strain evidence="8">SpSt-767</strain>
    </source>
</reference>
<dbReference type="Pfam" id="PF00158">
    <property type="entry name" value="Sigma54_activat"/>
    <property type="match status" value="1"/>
</dbReference>
<dbReference type="Pfam" id="PF00072">
    <property type="entry name" value="Response_reg"/>
    <property type="match status" value="1"/>
</dbReference>
<dbReference type="PANTHER" id="PTHR32071">
    <property type="entry name" value="TRANSCRIPTIONAL REGULATORY PROTEIN"/>
    <property type="match status" value="1"/>
</dbReference>
<dbReference type="InterPro" id="IPR027417">
    <property type="entry name" value="P-loop_NTPase"/>
</dbReference>
<comment type="caution">
    <text evidence="8">The sequence shown here is derived from an EMBL/GenBank/DDBJ whole genome shotgun (WGS) entry which is preliminary data.</text>
</comment>
<evidence type="ECO:0000256" key="3">
    <source>
        <dbReference type="ARBA" id="ARBA00023015"/>
    </source>
</evidence>
<protein>
    <submittedName>
        <fullName evidence="8">Sigma-54-dependent Fis family transcriptional regulator</fullName>
    </submittedName>
</protein>
<dbReference type="InterPro" id="IPR025944">
    <property type="entry name" value="Sigma_54_int_dom_CS"/>
</dbReference>
<dbReference type="PROSITE" id="PS00688">
    <property type="entry name" value="SIGMA54_INTERACT_3"/>
    <property type="match status" value="1"/>
</dbReference>
<dbReference type="Pfam" id="PF25601">
    <property type="entry name" value="AAA_lid_14"/>
    <property type="match status" value="1"/>
</dbReference>
<dbReference type="SUPFAM" id="SSF46689">
    <property type="entry name" value="Homeodomain-like"/>
    <property type="match status" value="1"/>
</dbReference>
<evidence type="ECO:0000256" key="5">
    <source>
        <dbReference type="PROSITE-ProRule" id="PRU00169"/>
    </source>
</evidence>
<dbReference type="CDD" id="cd00009">
    <property type="entry name" value="AAA"/>
    <property type="match status" value="1"/>
</dbReference>
<dbReference type="InterPro" id="IPR058031">
    <property type="entry name" value="AAA_lid_NorR"/>
</dbReference>
<sequence>MRIAVVDDEEIVRKRLKTTLEKEGHRVETFIAGEIFLGGLDKSHFDLVFLDVVLPGIGGMEVLKLIKGRAPETEVILITGQASLDAAVEAVKLGAFHYVSKPLKLEEIRHLTQKALEHKRLLEENRRLKARLEPFEGWGEMIGVSPKMQEVFQIIRKVAPLDCNVLIQGESGTGKELVARSIHLESPRRDAPFVAFNCGGFTEELIASELFGYERGAFTGATATKIGLLEAAQRGTIFMDEIGDMPLSMQGKLLRVIQEKRIFRVGSSRPIQLDLRFIAATNKNLKQEVQAGNFREDLYFRLNVVQITLPGLAERPEDVPLLIQYFISRYSKKFSKKIKGLDPEAREILLAYSFPGNVRELQNLLERAVALAEGDTITAQDLPPELQEHQAAADGPWISLEDRERDYIHKVLNFTRYNISETARILDLPRTTLWRKMKKYELMKSD</sequence>
<dbReference type="PANTHER" id="PTHR32071:SF119">
    <property type="entry name" value="SIGMA L-DEPENDENT TRANSCRIPTIONAL REGULATOR YPLP-RELATED"/>
    <property type="match status" value="1"/>
</dbReference>
<keyword evidence="3" id="KW-0805">Transcription regulation</keyword>
<evidence type="ECO:0000259" key="7">
    <source>
        <dbReference type="PROSITE" id="PS50110"/>
    </source>
</evidence>
<gene>
    <name evidence="8" type="ORF">ENV52_04290</name>
</gene>
<dbReference type="SMART" id="SM00382">
    <property type="entry name" value="AAA"/>
    <property type="match status" value="1"/>
</dbReference>
<proteinExistence type="predicted"/>
<name>A0A7V6A2A6_9BACT</name>
<dbReference type="PROSITE" id="PS00675">
    <property type="entry name" value="SIGMA54_INTERACT_1"/>
    <property type="match status" value="1"/>
</dbReference>
<dbReference type="FunFam" id="3.40.50.300:FF:000006">
    <property type="entry name" value="DNA-binding transcriptional regulator NtrC"/>
    <property type="match status" value="1"/>
</dbReference>
<dbReference type="Gene3D" id="3.40.50.300">
    <property type="entry name" value="P-loop containing nucleotide triphosphate hydrolases"/>
    <property type="match status" value="1"/>
</dbReference>
<dbReference type="GO" id="GO:0005524">
    <property type="term" value="F:ATP binding"/>
    <property type="evidence" value="ECO:0007669"/>
    <property type="project" value="UniProtKB-KW"/>
</dbReference>
<evidence type="ECO:0000259" key="6">
    <source>
        <dbReference type="PROSITE" id="PS50045"/>
    </source>
</evidence>
<dbReference type="GO" id="GO:0043565">
    <property type="term" value="F:sequence-specific DNA binding"/>
    <property type="evidence" value="ECO:0007669"/>
    <property type="project" value="InterPro"/>
</dbReference>
<dbReference type="GO" id="GO:0006355">
    <property type="term" value="P:regulation of DNA-templated transcription"/>
    <property type="evidence" value="ECO:0007669"/>
    <property type="project" value="InterPro"/>
</dbReference>
<dbReference type="Gene3D" id="1.10.8.60">
    <property type="match status" value="1"/>
</dbReference>
<dbReference type="Pfam" id="PF02954">
    <property type="entry name" value="HTH_8"/>
    <property type="match status" value="1"/>
</dbReference>
<dbReference type="EMBL" id="DTGR01000066">
    <property type="protein sequence ID" value="HHS28902.1"/>
    <property type="molecule type" value="Genomic_DNA"/>
</dbReference>
<evidence type="ECO:0000313" key="8">
    <source>
        <dbReference type="EMBL" id="HHS28902.1"/>
    </source>
</evidence>
<dbReference type="SMART" id="SM00448">
    <property type="entry name" value="REC"/>
    <property type="match status" value="1"/>
</dbReference>
<dbReference type="InterPro" id="IPR003593">
    <property type="entry name" value="AAA+_ATPase"/>
</dbReference>
<dbReference type="SUPFAM" id="SSF52172">
    <property type="entry name" value="CheY-like"/>
    <property type="match status" value="1"/>
</dbReference>
<evidence type="ECO:0000256" key="2">
    <source>
        <dbReference type="ARBA" id="ARBA00022840"/>
    </source>
</evidence>
<dbReference type="InterPro" id="IPR011006">
    <property type="entry name" value="CheY-like_superfamily"/>
</dbReference>
<dbReference type="SUPFAM" id="SSF52540">
    <property type="entry name" value="P-loop containing nucleoside triphosphate hydrolases"/>
    <property type="match status" value="1"/>
</dbReference>
<evidence type="ECO:0000256" key="4">
    <source>
        <dbReference type="ARBA" id="ARBA00023163"/>
    </source>
</evidence>
<dbReference type="PROSITE" id="PS50045">
    <property type="entry name" value="SIGMA54_INTERACT_4"/>
    <property type="match status" value="1"/>
</dbReference>
<dbReference type="PROSITE" id="PS50110">
    <property type="entry name" value="RESPONSE_REGULATORY"/>
    <property type="match status" value="1"/>
</dbReference>
<dbReference type="InterPro" id="IPR002197">
    <property type="entry name" value="HTH_Fis"/>
</dbReference>
<dbReference type="InterPro" id="IPR009057">
    <property type="entry name" value="Homeodomain-like_sf"/>
</dbReference>
<feature type="modified residue" description="4-aspartylphosphate" evidence="5">
    <location>
        <position position="51"/>
    </location>
</feature>